<protein>
    <recommendedName>
        <fullName evidence="5">MFS transporter</fullName>
    </recommendedName>
</protein>
<accession>A0AAW6BSM8</accession>
<dbReference type="Proteomes" id="UP001212008">
    <property type="component" value="Unassembled WGS sequence"/>
</dbReference>
<evidence type="ECO:0000313" key="3">
    <source>
        <dbReference type="Proteomes" id="UP001197735"/>
    </source>
</evidence>
<dbReference type="AlphaFoldDB" id="A0AAW6BSM8"/>
<comment type="caution">
    <text evidence="1">The sequence shown here is derived from an EMBL/GenBank/DDBJ whole genome shotgun (WGS) entry which is preliminary data.</text>
</comment>
<gene>
    <name evidence="1" type="ORF">KZP06_03310</name>
    <name evidence="2" type="ORF">PMN70_01750</name>
</gene>
<organism evidence="1 3">
    <name type="scientific">Bifidobacterium pseudocatenulatum</name>
    <dbReference type="NCBI Taxonomy" id="28026"/>
    <lineage>
        <taxon>Bacteria</taxon>
        <taxon>Bacillati</taxon>
        <taxon>Actinomycetota</taxon>
        <taxon>Actinomycetes</taxon>
        <taxon>Bifidobacteriales</taxon>
        <taxon>Bifidobacteriaceae</taxon>
        <taxon>Bifidobacterium</taxon>
    </lineage>
</organism>
<name>A0AAW6BSM8_BIFPS</name>
<evidence type="ECO:0000313" key="4">
    <source>
        <dbReference type="Proteomes" id="UP001212008"/>
    </source>
</evidence>
<proteinExistence type="predicted"/>
<evidence type="ECO:0008006" key="5">
    <source>
        <dbReference type="Google" id="ProtNLM"/>
    </source>
</evidence>
<dbReference type="EMBL" id="JAQKRA010000001">
    <property type="protein sequence ID" value="MDB6490937.1"/>
    <property type="molecule type" value="Genomic_DNA"/>
</dbReference>
<dbReference type="RefSeq" id="WP_171842586.1">
    <property type="nucleotide sequence ID" value="NZ_BCYA01000046.1"/>
</dbReference>
<sequence length="49" mass="5518">MSETKKPCSFPKEQGFFVFLGIPTLMAYLDEQFFLLTAQLATWSLALSA</sequence>
<reference evidence="1" key="1">
    <citation type="submission" date="2021-07" db="EMBL/GenBank/DDBJ databases">
        <title>Xylan utilisation by Bifidobacterium pseudocatenulatum.</title>
        <authorList>
            <person name="Watanabe Y."/>
        </authorList>
    </citation>
    <scope>NUCLEOTIDE SEQUENCE</scope>
    <source>
        <strain evidence="1">YIT12824</strain>
    </source>
</reference>
<dbReference type="EMBL" id="JAHXEI010000001">
    <property type="protein sequence ID" value="MCB4879763.1"/>
    <property type="molecule type" value="Genomic_DNA"/>
</dbReference>
<evidence type="ECO:0000313" key="2">
    <source>
        <dbReference type="EMBL" id="MDB6490937.1"/>
    </source>
</evidence>
<reference evidence="2 4" key="2">
    <citation type="submission" date="2023-01" db="EMBL/GenBank/DDBJ databases">
        <title>Human gut microbiome strain richness.</title>
        <authorList>
            <person name="Chen-Liaw A."/>
        </authorList>
    </citation>
    <scope>NUCLEOTIDE SEQUENCE [LARGE SCALE GENOMIC DNA]</scope>
    <source>
        <strain evidence="2 4">RTP21311st1_C8_RTP21311_201001</strain>
    </source>
</reference>
<evidence type="ECO:0000313" key="1">
    <source>
        <dbReference type="EMBL" id="MCB4879763.1"/>
    </source>
</evidence>
<dbReference type="Proteomes" id="UP001197735">
    <property type="component" value="Unassembled WGS sequence"/>
</dbReference>